<keyword evidence="4" id="KW-0862">Zinc</keyword>
<evidence type="ECO:0000313" key="11">
    <source>
        <dbReference type="WBParaSite" id="TMUE_1000004684.1"/>
    </source>
</evidence>
<organism evidence="10 11">
    <name type="scientific">Trichuris muris</name>
    <name type="common">Mouse whipworm</name>
    <dbReference type="NCBI Taxonomy" id="70415"/>
    <lineage>
        <taxon>Eukaryota</taxon>
        <taxon>Metazoa</taxon>
        <taxon>Ecdysozoa</taxon>
        <taxon>Nematoda</taxon>
        <taxon>Enoplea</taxon>
        <taxon>Dorylaimia</taxon>
        <taxon>Trichinellida</taxon>
        <taxon>Trichuridae</taxon>
        <taxon>Trichuris</taxon>
    </lineage>
</organism>
<accession>A0A5S6QBV3</accession>
<proteinExistence type="predicted"/>
<dbReference type="InterPro" id="IPR036770">
    <property type="entry name" value="Ankyrin_rpt-contain_sf"/>
</dbReference>
<dbReference type="Gene3D" id="1.25.40.20">
    <property type="entry name" value="Ankyrin repeat-containing domain"/>
    <property type="match status" value="3"/>
</dbReference>
<evidence type="ECO:0000256" key="3">
    <source>
        <dbReference type="ARBA" id="ARBA00022771"/>
    </source>
</evidence>
<dbReference type="STRING" id="70415.A0A5S6QBV3"/>
<dbReference type="InterPro" id="IPR049764">
    <property type="entry name" value="ANFY1_FYVE"/>
</dbReference>
<reference evidence="11" key="1">
    <citation type="submission" date="2019-12" db="UniProtKB">
        <authorList>
            <consortium name="WormBaseParasite"/>
        </authorList>
    </citation>
    <scope>IDENTIFICATION</scope>
</reference>
<dbReference type="PANTHER" id="PTHR24198">
    <property type="entry name" value="ANKYRIN REPEAT AND PROTEIN KINASE DOMAIN-CONTAINING PROTEIN"/>
    <property type="match status" value="1"/>
</dbReference>
<feature type="transmembrane region" description="Helical" evidence="8">
    <location>
        <begin position="731"/>
        <end position="749"/>
    </location>
</feature>
<dbReference type="InterPro" id="IPR017455">
    <property type="entry name" value="Znf_FYVE-rel"/>
</dbReference>
<dbReference type="PANTHER" id="PTHR24198:SF165">
    <property type="entry name" value="ANKYRIN REPEAT-CONTAINING PROTEIN-RELATED"/>
    <property type="match status" value="1"/>
</dbReference>
<keyword evidence="8" id="KW-0812">Transmembrane</keyword>
<dbReference type="InterPro" id="IPR013083">
    <property type="entry name" value="Znf_RING/FYVE/PHD"/>
</dbReference>
<evidence type="ECO:0000256" key="6">
    <source>
        <dbReference type="PROSITE-ProRule" id="PRU00023"/>
    </source>
</evidence>
<dbReference type="SMART" id="SM00064">
    <property type="entry name" value="FYVE"/>
    <property type="match status" value="1"/>
</dbReference>
<dbReference type="GO" id="GO:0008270">
    <property type="term" value="F:zinc ion binding"/>
    <property type="evidence" value="ECO:0007669"/>
    <property type="project" value="UniProtKB-KW"/>
</dbReference>
<feature type="repeat" description="ANK" evidence="6">
    <location>
        <begin position="220"/>
        <end position="252"/>
    </location>
</feature>
<evidence type="ECO:0000256" key="4">
    <source>
        <dbReference type="ARBA" id="ARBA00022833"/>
    </source>
</evidence>
<dbReference type="PROSITE" id="PS50088">
    <property type="entry name" value="ANK_REPEAT"/>
    <property type="match status" value="5"/>
</dbReference>
<keyword evidence="1" id="KW-0479">Metal-binding</keyword>
<keyword evidence="2" id="KW-0677">Repeat</keyword>
<keyword evidence="10" id="KW-1185">Reference proteome</keyword>
<dbReference type="InterPro" id="IPR000306">
    <property type="entry name" value="Znf_FYVE"/>
</dbReference>
<evidence type="ECO:0000256" key="8">
    <source>
        <dbReference type="SAM" id="Phobius"/>
    </source>
</evidence>
<dbReference type="SUPFAM" id="SSF57903">
    <property type="entry name" value="FYVE/PHD zinc finger"/>
    <property type="match status" value="1"/>
</dbReference>
<evidence type="ECO:0000256" key="2">
    <source>
        <dbReference type="ARBA" id="ARBA00022737"/>
    </source>
</evidence>
<dbReference type="Pfam" id="PF12796">
    <property type="entry name" value="Ank_2"/>
    <property type="match status" value="2"/>
</dbReference>
<feature type="transmembrane region" description="Helical" evidence="8">
    <location>
        <begin position="809"/>
        <end position="833"/>
    </location>
</feature>
<name>A0A5S6QBV3_TRIMR</name>
<dbReference type="CDD" id="cd15728">
    <property type="entry name" value="FYVE_ANFY1"/>
    <property type="match status" value="1"/>
</dbReference>
<feature type="domain" description="FYVE-type" evidence="9">
    <location>
        <begin position="386"/>
        <end position="446"/>
    </location>
</feature>
<dbReference type="PROSITE" id="PS50178">
    <property type="entry name" value="ZF_FYVE"/>
    <property type="match status" value="1"/>
</dbReference>
<dbReference type="WBParaSite" id="TMUE_1000004684.1">
    <property type="protein sequence ID" value="TMUE_1000004684.1"/>
    <property type="gene ID" value="WBGene00293898"/>
</dbReference>
<dbReference type="InterPro" id="IPR002110">
    <property type="entry name" value="Ankyrin_rpt"/>
</dbReference>
<keyword evidence="5 6" id="KW-0040">ANK repeat</keyword>
<dbReference type="InterPro" id="IPR011011">
    <property type="entry name" value="Znf_FYVE_PHD"/>
</dbReference>
<dbReference type="Pfam" id="PF01363">
    <property type="entry name" value="FYVE"/>
    <property type="match status" value="1"/>
</dbReference>
<feature type="repeat" description="ANK" evidence="6">
    <location>
        <begin position="152"/>
        <end position="184"/>
    </location>
</feature>
<keyword evidence="8" id="KW-0472">Membrane</keyword>
<keyword evidence="3 7" id="KW-0863">Zinc-finger</keyword>
<dbReference type="Gene3D" id="3.30.40.10">
    <property type="entry name" value="Zinc/RING finger domain, C3HC4 (zinc finger)"/>
    <property type="match status" value="1"/>
</dbReference>
<dbReference type="SUPFAM" id="SSF48403">
    <property type="entry name" value="Ankyrin repeat"/>
    <property type="match status" value="1"/>
</dbReference>
<sequence length="846" mass="93654">MFAAPVEPEFRFAFVGKVVCGLNVAICFSECNVNVLRKENVSGEGRTEALEKQTPLHMAVAWGLSDVVAALIYYGADLNAQDAEGKTPLHVAVINQHLEISERLLQSVHVDMMIRDKKGMTPFAWAVQAKANRMCDLILKRNPQVALHVDSSGYNVLHNAIVNEDYDLFCFLLSVNVDVNVRTQDGDRFSALHVACKGGNELIVRNLLLAGSRINDTNSSKQTALHVAAQFDHPEICSILLANEIDANLVDSERNNALHIAVQYGSFECVRTLLMESSINPFAVNVKGYGILHLLGLHSKDNASDILDIIMKLVPEYSVDMLDPDGNTLLLLAYMRGNFALCMGAIKNDACVGMTNRQGVSIFNYPSPSPKLLHHLLDQLLVEPKWAEGENCTECGTKFGITTRKHHCRHCGRLLCTKCSEHFMPIVKYDLSKSVRVCDVCFDVLKQLDVPSPALLVNPISGQYRLNRSRILADECTNQQTEARVQQLNNYFPANFGRRKLIGRLPSPSGMPCLLEYAIQCASILNTCSPDRQPESVVDLVAWQPLSFSGRQMSALLWRNLFVVDLCRQCPRGMTSPKVRPGNRCTVSADGGGGREIVEMFLSLSWSIAVHTWTTAIRAAGMPIETDFGTDETTITAVRQTHYVYNAPPNDHRLSLPEVEGRSEVTWKLPALITTSPGFCMATVVKLLQMLLPSVTLAGLLSQCKFTSYLTDYCYRHGTAFDLQNIPVSTAVLQLLVACGFLLCWIVAWQRDTTEVVQTNPSANDSLRKADGIVNACFFFLCLLATVVEVGMLVKFSLGYSCPTCHHQFLWSLACVCLLLGTLIHLWSAIVLLKVNKRETPVNGRT</sequence>
<feature type="repeat" description="ANK" evidence="6">
    <location>
        <begin position="84"/>
        <end position="117"/>
    </location>
</feature>
<feature type="repeat" description="ANK" evidence="6">
    <location>
        <begin position="51"/>
        <end position="83"/>
    </location>
</feature>
<evidence type="ECO:0000313" key="10">
    <source>
        <dbReference type="Proteomes" id="UP000046395"/>
    </source>
</evidence>
<dbReference type="FunFam" id="3.30.40.10:FF:000104">
    <property type="entry name" value="Ankyrin repeat and FYVE domain-containing 1"/>
    <property type="match status" value="1"/>
</dbReference>
<feature type="transmembrane region" description="Helical" evidence="8">
    <location>
        <begin position="770"/>
        <end position="794"/>
    </location>
</feature>
<evidence type="ECO:0000256" key="5">
    <source>
        <dbReference type="ARBA" id="ARBA00023043"/>
    </source>
</evidence>
<dbReference type="AlphaFoldDB" id="A0A5S6QBV3"/>
<evidence type="ECO:0000256" key="1">
    <source>
        <dbReference type="ARBA" id="ARBA00022723"/>
    </source>
</evidence>
<evidence type="ECO:0000259" key="9">
    <source>
        <dbReference type="PROSITE" id="PS50178"/>
    </source>
</evidence>
<dbReference type="Proteomes" id="UP000046395">
    <property type="component" value="Unassembled WGS sequence"/>
</dbReference>
<evidence type="ECO:0000256" key="7">
    <source>
        <dbReference type="PROSITE-ProRule" id="PRU00091"/>
    </source>
</evidence>
<keyword evidence="8" id="KW-1133">Transmembrane helix</keyword>
<protein>
    <submittedName>
        <fullName evidence="11">FYVE-type domain-containing protein</fullName>
    </submittedName>
</protein>
<dbReference type="SMART" id="SM00248">
    <property type="entry name" value="ANK"/>
    <property type="match status" value="8"/>
</dbReference>
<feature type="repeat" description="ANK" evidence="6">
    <location>
        <begin position="187"/>
        <end position="219"/>
    </location>
</feature>
<dbReference type="PROSITE" id="PS50297">
    <property type="entry name" value="ANK_REP_REGION"/>
    <property type="match status" value="3"/>
</dbReference>